<dbReference type="VEuPathDB" id="FungiDB:PGTG_04449"/>
<evidence type="ECO:0000313" key="11">
    <source>
        <dbReference type="EMBL" id="EFP78493.2"/>
    </source>
</evidence>
<dbReference type="InterPro" id="IPR037523">
    <property type="entry name" value="VOC_core"/>
</dbReference>
<dbReference type="RefSeq" id="XP_003322912.2">
    <property type="nucleotide sequence ID" value="XM_003322864.2"/>
</dbReference>
<dbReference type="STRING" id="418459.E3K2C4"/>
<evidence type="ECO:0000313" key="12">
    <source>
        <dbReference type="Proteomes" id="UP000008783"/>
    </source>
</evidence>
<evidence type="ECO:0000256" key="4">
    <source>
        <dbReference type="ARBA" id="ARBA00022723"/>
    </source>
</evidence>
<comment type="pathway">
    <text evidence="1 9">Secondary metabolite metabolism; methylglyoxal degradation; (R)-lactate from methylglyoxal: step 1/2.</text>
</comment>
<dbReference type="Proteomes" id="UP000008783">
    <property type="component" value="Unassembled WGS sequence"/>
</dbReference>
<dbReference type="InterPro" id="IPR018146">
    <property type="entry name" value="Glyoxalase_1_CS"/>
</dbReference>
<accession>E3K2C4</accession>
<keyword evidence="6 9" id="KW-0456">Lyase</keyword>
<dbReference type="SUPFAM" id="SSF54593">
    <property type="entry name" value="Glyoxalase/Bleomycin resistance protein/Dihydroxybiphenyl dioxygenase"/>
    <property type="match status" value="1"/>
</dbReference>
<evidence type="ECO:0000256" key="7">
    <source>
        <dbReference type="PIRSR" id="PIRSR604361-1"/>
    </source>
</evidence>
<evidence type="ECO:0000256" key="2">
    <source>
        <dbReference type="ARBA" id="ARBA00010363"/>
    </source>
</evidence>
<sequence>MLRRFQIYGGRNIGISSLAEFHGFAVGGSRGVPTGGTMTRWGSLESLLLTSQTDITQISNSTIASRTRHRLTSKLGVRTTRLKQHYIAAMRTLLESVINLKTHLNLSANSPIRRSHIASQQTFRLNHTMFRIKDPKISLEFYQDILGMKLLHKMEVESAKFTNYFLGFPGSNQDSKSSSPLHREGVVELCHNWGTESDPDFSGYHNGNKSPQGFGHIAITCDDVEKTCAYLEEKQVKFQKRLKDGSMKEIAFIQDPDGYWIEILGNTFFD</sequence>
<dbReference type="GeneID" id="10536174"/>
<feature type="binding site" evidence="8">
    <location>
        <position position="188"/>
    </location>
    <ligand>
        <name>Zn(2+)</name>
        <dbReference type="ChEBI" id="CHEBI:29105"/>
        <note>ligand shared between dimeric partners</note>
    </ligand>
</feature>
<dbReference type="PANTHER" id="PTHR10374:SF30">
    <property type="entry name" value="LACTOYLGLUTATHIONE LYASE"/>
    <property type="match status" value="1"/>
</dbReference>
<dbReference type="CDD" id="cd07233">
    <property type="entry name" value="GlxI_Zn"/>
    <property type="match status" value="1"/>
</dbReference>
<dbReference type="EC" id="4.4.1.5" evidence="3 9"/>
<feature type="domain" description="VOC" evidence="10">
    <location>
        <begin position="124"/>
        <end position="266"/>
    </location>
</feature>
<keyword evidence="12" id="KW-1185">Reference proteome</keyword>
<dbReference type="InParanoid" id="E3K2C4"/>
<feature type="binding site" evidence="8">
    <location>
        <position position="216"/>
    </location>
    <ligand>
        <name>Zn(2+)</name>
        <dbReference type="ChEBI" id="CHEBI:29105"/>
        <note>ligand shared between dimeric partners</note>
    </ligand>
</feature>
<organism evidence="11 12">
    <name type="scientific">Puccinia graminis f. sp. tritici (strain CRL 75-36-700-3 / race SCCL)</name>
    <name type="common">Black stem rust fungus</name>
    <dbReference type="NCBI Taxonomy" id="418459"/>
    <lineage>
        <taxon>Eukaryota</taxon>
        <taxon>Fungi</taxon>
        <taxon>Dikarya</taxon>
        <taxon>Basidiomycota</taxon>
        <taxon>Pucciniomycotina</taxon>
        <taxon>Pucciniomycetes</taxon>
        <taxon>Pucciniales</taxon>
        <taxon>Pucciniaceae</taxon>
        <taxon>Puccinia</taxon>
    </lineage>
</organism>
<protein>
    <recommendedName>
        <fullName evidence="3 9">Lactoylglutathione lyase</fullName>
        <ecNumber evidence="3 9">4.4.1.5</ecNumber>
    </recommendedName>
    <alternativeName>
        <fullName evidence="9">Glyoxalase I</fullName>
    </alternativeName>
</protein>
<dbReference type="UniPathway" id="UPA00619">
    <property type="reaction ID" value="UER00675"/>
</dbReference>
<reference evidence="12" key="2">
    <citation type="journal article" date="2011" name="Proc. Natl. Acad. Sci. U.S.A.">
        <title>Obligate biotrophy features unraveled by the genomic analysis of rust fungi.</title>
        <authorList>
            <person name="Duplessis S."/>
            <person name="Cuomo C.A."/>
            <person name="Lin Y.-C."/>
            <person name="Aerts A."/>
            <person name="Tisserant E."/>
            <person name="Veneault-Fourrey C."/>
            <person name="Joly D.L."/>
            <person name="Hacquard S."/>
            <person name="Amselem J."/>
            <person name="Cantarel B.L."/>
            <person name="Chiu R."/>
            <person name="Coutinho P.M."/>
            <person name="Feau N."/>
            <person name="Field M."/>
            <person name="Frey P."/>
            <person name="Gelhaye E."/>
            <person name="Goldberg J."/>
            <person name="Grabherr M.G."/>
            <person name="Kodira C.D."/>
            <person name="Kohler A."/>
            <person name="Kuees U."/>
            <person name="Lindquist E.A."/>
            <person name="Lucas S.M."/>
            <person name="Mago R."/>
            <person name="Mauceli E."/>
            <person name="Morin E."/>
            <person name="Murat C."/>
            <person name="Pangilinan J.L."/>
            <person name="Park R."/>
            <person name="Pearson M."/>
            <person name="Quesneville H."/>
            <person name="Rouhier N."/>
            <person name="Sakthikumar S."/>
            <person name="Salamov A.A."/>
            <person name="Schmutz J."/>
            <person name="Selles B."/>
            <person name="Shapiro H."/>
            <person name="Tanguay P."/>
            <person name="Tuskan G.A."/>
            <person name="Henrissat B."/>
            <person name="Van de Peer Y."/>
            <person name="Rouze P."/>
            <person name="Ellis J.G."/>
            <person name="Dodds P.N."/>
            <person name="Schein J.E."/>
            <person name="Zhong S."/>
            <person name="Hamelin R.C."/>
            <person name="Grigoriev I.V."/>
            <person name="Szabo L.J."/>
            <person name="Martin F."/>
        </authorList>
    </citation>
    <scope>NUCLEOTIDE SEQUENCE [LARGE SCALE GENOMIC DNA]</scope>
    <source>
        <strain evidence="12">CRL 75-36-700-3 / race SCCL</strain>
    </source>
</reference>
<comment type="similarity">
    <text evidence="2 9">Belongs to the glyoxalase I family.</text>
</comment>
<keyword evidence="5 8" id="KW-0862">Zinc</keyword>
<name>E3K2C4_PUCGT</name>
<dbReference type="InterPro" id="IPR004361">
    <property type="entry name" value="Glyoxalase_1"/>
</dbReference>
<dbReference type="Pfam" id="PF00903">
    <property type="entry name" value="Glyoxalase"/>
    <property type="match status" value="1"/>
</dbReference>
<evidence type="ECO:0000256" key="1">
    <source>
        <dbReference type="ARBA" id="ARBA00005008"/>
    </source>
</evidence>
<dbReference type="NCBIfam" id="TIGR00068">
    <property type="entry name" value="glyox_I"/>
    <property type="match status" value="1"/>
</dbReference>
<dbReference type="InterPro" id="IPR004360">
    <property type="entry name" value="Glyas_Fos-R_dOase_dom"/>
</dbReference>
<dbReference type="GO" id="GO:0046872">
    <property type="term" value="F:metal ion binding"/>
    <property type="evidence" value="ECO:0007669"/>
    <property type="project" value="UniProtKB-UniRule"/>
</dbReference>
<dbReference type="InterPro" id="IPR029068">
    <property type="entry name" value="Glyas_Bleomycin-R_OHBP_Dase"/>
</dbReference>
<evidence type="ECO:0000256" key="6">
    <source>
        <dbReference type="ARBA" id="ARBA00023239"/>
    </source>
</evidence>
<evidence type="ECO:0000256" key="5">
    <source>
        <dbReference type="ARBA" id="ARBA00022833"/>
    </source>
</evidence>
<comment type="function">
    <text evidence="9">Catalyzes the conversion of hemimercaptal, formed from methylglyoxal and glutathione, to S-lactoylglutathione.</text>
</comment>
<dbReference type="OrthoDB" id="16820at2759"/>
<dbReference type="AlphaFoldDB" id="E3K2C4"/>
<dbReference type="PROSITE" id="PS00934">
    <property type="entry name" value="GLYOXALASE_I_1"/>
    <property type="match status" value="1"/>
</dbReference>
<keyword evidence="4 8" id="KW-0479">Metal-binding</keyword>
<gene>
    <name evidence="11" type="ORF">PGTG_04449</name>
</gene>
<dbReference type="PROSITE" id="PS51819">
    <property type="entry name" value="VOC"/>
    <property type="match status" value="1"/>
</dbReference>
<comment type="catalytic activity">
    <reaction evidence="9">
        <text>(R)-S-lactoylglutathione = methylglyoxal + glutathione</text>
        <dbReference type="Rhea" id="RHEA:19069"/>
        <dbReference type="ChEBI" id="CHEBI:17158"/>
        <dbReference type="ChEBI" id="CHEBI:57474"/>
        <dbReference type="ChEBI" id="CHEBI:57925"/>
        <dbReference type="EC" id="4.4.1.5"/>
    </reaction>
</comment>
<proteinExistence type="inferred from homology"/>
<evidence type="ECO:0000259" key="10">
    <source>
        <dbReference type="PROSITE" id="PS51819"/>
    </source>
</evidence>
<dbReference type="Gene3D" id="3.10.180.10">
    <property type="entry name" value="2,3-Dihydroxybiphenyl 1,2-Dioxygenase, domain 1"/>
    <property type="match status" value="1"/>
</dbReference>
<evidence type="ECO:0000256" key="3">
    <source>
        <dbReference type="ARBA" id="ARBA00012081"/>
    </source>
</evidence>
<dbReference type="KEGG" id="pgr:PGTG_04449"/>
<reference key="1">
    <citation type="submission" date="2007-01" db="EMBL/GenBank/DDBJ databases">
        <title>The Genome Sequence of Puccinia graminis f. sp. tritici Strain CRL 75-36-700-3.</title>
        <authorList>
            <consortium name="The Broad Institute Genome Sequencing Platform"/>
            <person name="Birren B."/>
            <person name="Lander E."/>
            <person name="Galagan J."/>
            <person name="Nusbaum C."/>
            <person name="Devon K."/>
            <person name="Cuomo C."/>
            <person name="Jaffe D."/>
            <person name="Butler J."/>
            <person name="Alvarez P."/>
            <person name="Gnerre S."/>
            <person name="Grabherr M."/>
            <person name="Mauceli E."/>
            <person name="Brockman W."/>
            <person name="Young S."/>
            <person name="LaButti K."/>
            <person name="Sykes S."/>
            <person name="DeCaprio D."/>
            <person name="Crawford M."/>
            <person name="Koehrsen M."/>
            <person name="Engels R."/>
            <person name="Montgomery P."/>
            <person name="Pearson M."/>
            <person name="Howarth C."/>
            <person name="Larson L."/>
            <person name="White J."/>
            <person name="Zeng Q."/>
            <person name="Kodira C."/>
            <person name="Yandava C."/>
            <person name="Alvarado L."/>
            <person name="O'Leary S."/>
            <person name="Szabo L."/>
            <person name="Dean R."/>
            <person name="Schein J."/>
        </authorList>
    </citation>
    <scope>NUCLEOTIDE SEQUENCE</scope>
    <source>
        <strain>CRL 75-36-700-3</strain>
    </source>
</reference>
<dbReference type="eggNOG" id="KOG2944">
    <property type="taxonomic scope" value="Eukaryota"/>
</dbReference>
<evidence type="ECO:0000256" key="9">
    <source>
        <dbReference type="RuleBase" id="RU361179"/>
    </source>
</evidence>
<evidence type="ECO:0000256" key="8">
    <source>
        <dbReference type="PIRSR" id="PIRSR604361-3"/>
    </source>
</evidence>
<dbReference type="GO" id="GO:0004462">
    <property type="term" value="F:lactoylglutathione lyase activity"/>
    <property type="evidence" value="ECO:0007669"/>
    <property type="project" value="UniProtKB-UniRule"/>
</dbReference>
<feature type="binding site" evidence="8">
    <location>
        <position position="262"/>
    </location>
    <ligand>
        <name>Zn(2+)</name>
        <dbReference type="ChEBI" id="CHEBI:29105"/>
        <note>ligand shared between dimeric partners</note>
    </ligand>
</feature>
<dbReference type="PROSITE" id="PS00935">
    <property type="entry name" value="GLYOXALASE_I_2"/>
    <property type="match status" value="1"/>
</dbReference>
<dbReference type="HOGENOM" id="CLU_046006_1_3_1"/>
<dbReference type="EMBL" id="DS178270">
    <property type="protein sequence ID" value="EFP78493.2"/>
    <property type="molecule type" value="Genomic_DNA"/>
</dbReference>
<dbReference type="PANTHER" id="PTHR10374">
    <property type="entry name" value="LACTOYLGLUTATHIONE LYASE GLYOXALASE I"/>
    <property type="match status" value="1"/>
</dbReference>
<feature type="active site" description="Proton donor/acceptor" evidence="7">
    <location>
        <position position="262"/>
    </location>
</feature>
<comment type="cofactor">
    <cofactor evidence="8">
        <name>Zn(2+)</name>
        <dbReference type="ChEBI" id="CHEBI:29105"/>
    </cofactor>
    <text evidence="8">Binds 1 zinc ion per subunit. In the homodimer, two zinc ions are bound between subunits.</text>
</comment>